<keyword evidence="1" id="KW-0812">Transmembrane</keyword>
<feature type="transmembrane region" description="Helical" evidence="1">
    <location>
        <begin position="6"/>
        <end position="28"/>
    </location>
</feature>
<accession>A0A8S5UPE8</accession>
<sequence>MLLALLLQAVLRFGSTLLVGLMLTVILARMYQIYRHLHYIQKLISRLFIKQQISRGLIGYSTKFGLQQQTS</sequence>
<proteinExistence type="predicted"/>
<reference evidence="2" key="1">
    <citation type="journal article" date="2021" name="Proc. Natl. Acad. Sci. U.S.A.">
        <title>A Catalog of Tens of Thousands of Viruses from Human Metagenomes Reveals Hidden Associations with Chronic Diseases.</title>
        <authorList>
            <person name="Tisza M.J."/>
            <person name="Buck C.B."/>
        </authorList>
    </citation>
    <scope>NUCLEOTIDE SEQUENCE</scope>
    <source>
        <strain evidence="2">CtG4L18</strain>
    </source>
</reference>
<evidence type="ECO:0000256" key="1">
    <source>
        <dbReference type="SAM" id="Phobius"/>
    </source>
</evidence>
<dbReference type="EMBL" id="BK016114">
    <property type="protein sequence ID" value="DAF96369.1"/>
    <property type="molecule type" value="Genomic_DNA"/>
</dbReference>
<organism evidence="2">
    <name type="scientific">Podoviridae sp. ctG4L18</name>
    <dbReference type="NCBI Taxonomy" id="2825234"/>
    <lineage>
        <taxon>Viruses</taxon>
        <taxon>Duplodnaviria</taxon>
        <taxon>Heunggongvirae</taxon>
        <taxon>Uroviricota</taxon>
        <taxon>Caudoviricetes</taxon>
    </lineage>
</organism>
<keyword evidence="1" id="KW-1133">Transmembrane helix</keyword>
<protein>
    <submittedName>
        <fullName evidence="2">Uncharacterized protein</fullName>
    </submittedName>
</protein>
<keyword evidence="1" id="KW-0472">Membrane</keyword>
<name>A0A8S5UPE8_9CAUD</name>
<evidence type="ECO:0000313" key="2">
    <source>
        <dbReference type="EMBL" id="DAF96369.1"/>
    </source>
</evidence>